<organism evidence="1">
    <name type="scientific">Chromera velia CCMP2878</name>
    <dbReference type="NCBI Taxonomy" id="1169474"/>
    <lineage>
        <taxon>Eukaryota</taxon>
        <taxon>Sar</taxon>
        <taxon>Alveolata</taxon>
        <taxon>Colpodellida</taxon>
        <taxon>Chromeraceae</taxon>
        <taxon>Chromera</taxon>
    </lineage>
</organism>
<proteinExistence type="predicted"/>
<dbReference type="VEuPathDB" id="CryptoDB:Cvel_19068"/>
<name>A0A0G4FW18_9ALVE</name>
<dbReference type="Pfam" id="PF07712">
    <property type="entry name" value="SURNod19"/>
    <property type="match status" value="1"/>
</dbReference>
<reference evidence="1" key="1">
    <citation type="submission" date="2014-11" db="EMBL/GenBank/DDBJ databases">
        <authorList>
            <person name="Otto D Thomas"/>
            <person name="Naeem Raeece"/>
        </authorList>
    </citation>
    <scope>NUCLEOTIDE SEQUENCE</scope>
</reference>
<gene>
    <name evidence="1" type="ORF">Cvel_19068</name>
</gene>
<dbReference type="EMBL" id="CDMZ01000682">
    <property type="protein sequence ID" value="CEM19394.1"/>
    <property type="molecule type" value="Genomic_DNA"/>
</dbReference>
<protein>
    <submittedName>
        <fullName evidence="1">Uncharacterized protein</fullName>
    </submittedName>
</protein>
<accession>A0A0G4FW18</accession>
<dbReference type="PANTHER" id="PTHR33390:SF1">
    <property type="entry name" value="STRESS UP-REGULATED NOD 19 PROTEIN"/>
    <property type="match status" value="1"/>
</dbReference>
<dbReference type="PANTHER" id="PTHR33390">
    <property type="entry name" value="STRESS UP-REGULATED NOD 19 PROTEIN"/>
    <property type="match status" value="1"/>
</dbReference>
<sequence>MRSLVLAASGLVGVCANKHAFDTFTVVSRPVDLRYSEVHQRMQEPIELPQEIRDKYLGYDMAIRNFHVDVIERDPLTGAERSVPLSEAYNHHYISFMGPKKTLDWLYEKMNEQMDPNDVTSPQQAALLNADLNQHAEEEEDAQSEEKEEMPMVIRQLDGHDLHMLGSCHGMGGRGMRMLQNKYGEESMDKVVQFGGASGAEFRHNPHPYPKPYAQVVKQPEALAAILHLINTIDKDHEAEYSPLLECPCTPQRDFDLEHQKIDGKDPRPPFTCSKSMLEKGNTACRLETYEGGFRCCEHGVFLVDTDKTDVYSSPAARFFFKFTFETERIKKSDEKKAAEAAEETAEGETHRLRGALVRAAEGEEEDTIPLRPVACCDVTGDLESFGNIEYDVPQCPEGTPNERCLHVLSTVQYVDTWKSFGPYNVTADPDDLVDLVYASAHIHAGGVRLDLIDEQTGQLLCSTEPQYGEGVDAGDEKNYVVGIKPCIWGPPPLPPPPRFRKGDKLRTVATYDASKKRHGVMSLWLMSGADVPKKA</sequence>
<dbReference type="InterPro" id="IPR011692">
    <property type="entry name" value="Stress_up-reg_Nod19"/>
</dbReference>
<evidence type="ECO:0000313" key="1">
    <source>
        <dbReference type="EMBL" id="CEM19394.1"/>
    </source>
</evidence>
<dbReference type="AlphaFoldDB" id="A0A0G4FW18"/>